<dbReference type="SMART" id="SM00451">
    <property type="entry name" value="ZnF_U1"/>
    <property type="match status" value="2"/>
</dbReference>
<feature type="domain" description="C2H2-type" evidence="4">
    <location>
        <begin position="8"/>
        <end position="36"/>
    </location>
</feature>
<dbReference type="PROSITE" id="PS00028">
    <property type="entry name" value="ZINC_FINGER_C2H2_1"/>
    <property type="match status" value="1"/>
</dbReference>
<evidence type="ECO:0000256" key="2">
    <source>
        <dbReference type="SAM" id="Coils"/>
    </source>
</evidence>
<dbReference type="SMART" id="SM00355">
    <property type="entry name" value="ZnF_C2H2"/>
    <property type="match status" value="3"/>
</dbReference>
<name>A0AAV1I4T6_9CHLO</name>
<evidence type="ECO:0000313" key="5">
    <source>
        <dbReference type="EMBL" id="CAK0775652.1"/>
    </source>
</evidence>
<keyword evidence="1" id="KW-0862">Zinc</keyword>
<dbReference type="InterPro" id="IPR036236">
    <property type="entry name" value="Znf_C2H2_sf"/>
</dbReference>
<evidence type="ECO:0000256" key="3">
    <source>
        <dbReference type="SAM" id="MobiDB-lite"/>
    </source>
</evidence>
<dbReference type="PROSITE" id="PS50157">
    <property type="entry name" value="ZINC_FINGER_C2H2_2"/>
    <property type="match status" value="2"/>
</dbReference>
<keyword evidence="1" id="KW-0479">Metal-binding</keyword>
<keyword evidence="1" id="KW-0863">Zinc-finger</keyword>
<keyword evidence="6" id="KW-1185">Reference proteome</keyword>
<evidence type="ECO:0000259" key="4">
    <source>
        <dbReference type="PROSITE" id="PS50157"/>
    </source>
</evidence>
<accession>A0AAV1I4T6</accession>
<comment type="caution">
    <text evidence="5">The sequence shown here is derived from an EMBL/GenBank/DDBJ whole genome shotgun (WGS) entry which is preliminary data.</text>
</comment>
<dbReference type="GO" id="GO:0008270">
    <property type="term" value="F:zinc ion binding"/>
    <property type="evidence" value="ECO:0007669"/>
    <property type="project" value="UniProtKB-KW"/>
</dbReference>
<dbReference type="Gene3D" id="3.30.160.60">
    <property type="entry name" value="Classic Zinc Finger"/>
    <property type="match status" value="1"/>
</dbReference>
<dbReference type="AlphaFoldDB" id="A0AAV1I4T6"/>
<dbReference type="InterPro" id="IPR013087">
    <property type="entry name" value="Znf_C2H2_type"/>
</dbReference>
<dbReference type="Pfam" id="PF00096">
    <property type="entry name" value="zf-C2H2"/>
    <property type="match status" value="2"/>
</dbReference>
<dbReference type="EMBL" id="CAUYUE010000005">
    <property type="protein sequence ID" value="CAK0775652.1"/>
    <property type="molecule type" value="Genomic_DNA"/>
</dbReference>
<dbReference type="Proteomes" id="UP001314263">
    <property type="component" value="Unassembled WGS sequence"/>
</dbReference>
<organism evidence="5 6">
    <name type="scientific">Coccomyxa viridis</name>
    <dbReference type="NCBI Taxonomy" id="1274662"/>
    <lineage>
        <taxon>Eukaryota</taxon>
        <taxon>Viridiplantae</taxon>
        <taxon>Chlorophyta</taxon>
        <taxon>core chlorophytes</taxon>
        <taxon>Trebouxiophyceae</taxon>
        <taxon>Trebouxiophyceae incertae sedis</taxon>
        <taxon>Coccomyxaceae</taxon>
        <taxon>Coccomyxa</taxon>
    </lineage>
</organism>
<evidence type="ECO:0000313" key="6">
    <source>
        <dbReference type="Proteomes" id="UP001314263"/>
    </source>
</evidence>
<reference evidence="5 6" key="1">
    <citation type="submission" date="2023-10" db="EMBL/GenBank/DDBJ databases">
        <authorList>
            <person name="Maclean D."/>
            <person name="Macfadyen A."/>
        </authorList>
    </citation>
    <scope>NUCLEOTIDE SEQUENCE [LARGE SCALE GENOMIC DNA]</scope>
</reference>
<sequence length="517" mass="58537">MAQMKPSYKCETCQLSFKHQSEFLRHQNNKRSCLPPGRSRYVCDLCTRTFSRSAKLQAHLKSAAHRARVVETGGTLEALEGEDAPAPETSVEPEVPEEVPVINLSPCTVCDTVPFTSELRRDNHYNSQTHRDAVRKAERRRAREEEAIAAAEVDEGLAESTDPIIQDEYDDVAARRMADAEDSDEEGHPSRASAPVPDHLQAAFDANPFCIPSCDEWIVSGLTDDQTVWFDRLQPEGVTGTFPVAFNLLSQALGYADHQTGAPTLSGSFTDGRDYRRGYRRLYLTLSAAQLFSHIAPGTDSTTIRSMYTRVSERVQEHDVLDRLHEVFHAARLARHESVLANCLGRGYVYLSQPMLINGIWRAKPGHTDGTLKERYHGLRAQFGTGESQFLFDRVARADNSSAVEDALLTNSRLSSKRCPVALPNGNKSTETFEIGTMTRREIHREFDRIARLHGRMFESVKTESERRDTEKYLHVERCTELSLRQEAERTQQGRNLVRLAELDLERLRYREARSRE</sequence>
<feature type="region of interest" description="Disordered" evidence="3">
    <location>
        <begin position="175"/>
        <end position="196"/>
    </location>
</feature>
<proteinExistence type="predicted"/>
<keyword evidence="2" id="KW-0175">Coiled coil</keyword>
<gene>
    <name evidence="5" type="ORF">CVIRNUC_004290</name>
</gene>
<feature type="domain" description="C2H2-type" evidence="4">
    <location>
        <begin position="41"/>
        <end position="65"/>
    </location>
</feature>
<evidence type="ECO:0000256" key="1">
    <source>
        <dbReference type="PROSITE-ProRule" id="PRU00042"/>
    </source>
</evidence>
<feature type="coiled-coil region" evidence="2">
    <location>
        <begin position="127"/>
        <end position="154"/>
    </location>
</feature>
<protein>
    <recommendedName>
        <fullName evidence="4">C2H2-type domain-containing protein</fullName>
    </recommendedName>
</protein>
<dbReference type="SUPFAM" id="SSF57667">
    <property type="entry name" value="beta-beta-alpha zinc fingers"/>
    <property type="match status" value="2"/>
</dbReference>
<dbReference type="GO" id="GO:0003676">
    <property type="term" value="F:nucleic acid binding"/>
    <property type="evidence" value="ECO:0007669"/>
    <property type="project" value="InterPro"/>
</dbReference>
<dbReference type="InterPro" id="IPR003604">
    <property type="entry name" value="Matrin/U1-like-C_Znf_C2H2"/>
</dbReference>